<dbReference type="Proteomes" id="UP000029590">
    <property type="component" value="Unassembled WGS sequence"/>
</dbReference>
<dbReference type="EMBL" id="CP104214">
    <property type="protein sequence ID" value="UWX70981.1"/>
    <property type="molecule type" value="Genomic_DNA"/>
</dbReference>
<organism evidence="2 5">
    <name type="scientific">Burkholderia gladioli</name>
    <name type="common">Pseudomonas marginata</name>
    <name type="synonym">Phytomonas marginata</name>
    <dbReference type="NCBI Taxonomy" id="28095"/>
    <lineage>
        <taxon>Bacteria</taxon>
        <taxon>Pseudomonadati</taxon>
        <taxon>Pseudomonadota</taxon>
        <taxon>Betaproteobacteria</taxon>
        <taxon>Burkholderiales</taxon>
        <taxon>Burkholderiaceae</taxon>
        <taxon>Burkholderia</taxon>
    </lineage>
</organism>
<reference evidence="3" key="4">
    <citation type="submission" date="2022-09" db="EMBL/GenBank/DDBJ databases">
        <title>Genomic of Burkholderia gladioli.</title>
        <authorList>
            <person name="Wu H."/>
        </authorList>
    </citation>
    <scope>NUCLEOTIDE SEQUENCE</scope>
    <source>
        <strain evidence="3">ZN-S4</strain>
    </source>
</reference>
<name>A0A095EYW6_BURGA</name>
<reference evidence="2" key="3">
    <citation type="submission" date="2017-09" db="EMBL/GenBank/DDBJ databases">
        <title>FDA dAtabase for Regulatory Grade micrObial Sequences (FDA-ARGOS): Supporting development and validation of Infectious Disease Dx tests.</title>
        <authorList>
            <person name="Minogue T."/>
            <person name="Wolcott M."/>
            <person name="Wasieloski L."/>
            <person name="Aguilar W."/>
            <person name="Moore D."/>
            <person name="Tallon L.J."/>
            <person name="Sadzewicz L."/>
            <person name="Ott S."/>
            <person name="Zhao X."/>
            <person name="Nagaraj S."/>
            <person name="Vavikolanu K."/>
            <person name="Aluvathingal J."/>
            <person name="Nadendla S."/>
            <person name="Sichtig H."/>
        </authorList>
    </citation>
    <scope>NUCLEOTIDE SEQUENCE</scope>
    <source>
        <strain evidence="2">FDAARGOS_390</strain>
    </source>
</reference>
<evidence type="ECO:0000313" key="1">
    <source>
        <dbReference type="EMBL" id="KGC09920.1"/>
    </source>
</evidence>
<dbReference type="GeneID" id="66456717"/>
<dbReference type="RefSeq" id="WP_017921320.1">
    <property type="nucleotide sequence ID" value="NZ_CADEPO010000004.1"/>
</dbReference>
<dbReference type="EMBL" id="JPGG01000018">
    <property type="protein sequence ID" value="KGC09920.1"/>
    <property type="molecule type" value="Genomic_DNA"/>
</dbReference>
<proteinExistence type="predicted"/>
<dbReference type="AlphaFoldDB" id="A0A095EYW6"/>
<sequence length="85" mass="9372">MRTTKATHAVERLKTRTGNPRYAAVSVPGDLFYLTDRASGRLEKLCAPLPPDEFVAFVNSLSPPAPRKASKLDEAFEDKIRKAKG</sequence>
<dbReference type="OrthoDB" id="8538070at2"/>
<dbReference type="Proteomes" id="UP001059745">
    <property type="component" value="Chromosome 1"/>
</dbReference>
<gene>
    <name evidence="2" type="ORF">CRM94_34455</name>
    <name evidence="1" type="ORF">DM48_6682</name>
    <name evidence="3" type="ORF">NYZ96_04205</name>
</gene>
<evidence type="ECO:0000313" key="2">
    <source>
        <dbReference type="EMBL" id="PEH39381.1"/>
    </source>
</evidence>
<evidence type="ECO:0000313" key="4">
    <source>
        <dbReference type="Proteomes" id="UP000029590"/>
    </source>
</evidence>
<protein>
    <submittedName>
        <fullName evidence="2">Uncharacterized protein</fullName>
    </submittedName>
</protein>
<evidence type="ECO:0000313" key="5">
    <source>
        <dbReference type="Proteomes" id="UP000220629"/>
    </source>
</evidence>
<evidence type="ECO:0000313" key="3">
    <source>
        <dbReference type="EMBL" id="UWX70981.1"/>
    </source>
</evidence>
<accession>A0A0D5DQ88</accession>
<reference evidence="5" key="2">
    <citation type="submission" date="2017-09" db="EMBL/GenBank/DDBJ databases">
        <title>FDA dAtabase for Regulatory Grade micrObial Sequences (FDA-ARGOS): Supporting development and validation of Infectious Disease Dx tests.</title>
        <authorList>
            <person name="Minogue T."/>
            <person name="Wolcott M."/>
            <person name="Wasieloski L."/>
            <person name="Aguilar W."/>
            <person name="Moore D."/>
            <person name="Tallon L."/>
            <person name="Sadzewicz L."/>
            <person name="Ott S."/>
            <person name="Zhao X."/>
            <person name="Nagaraj S."/>
            <person name="Vavikolanu K."/>
            <person name="Aluvathingal J."/>
            <person name="Nadendla S."/>
            <person name="Sichtig H."/>
        </authorList>
    </citation>
    <scope>NUCLEOTIDE SEQUENCE [LARGE SCALE GENOMIC DNA]</scope>
    <source>
        <strain evidence="5">FDAARGOS_390</strain>
    </source>
</reference>
<reference evidence="1 4" key="1">
    <citation type="submission" date="2014-04" db="EMBL/GenBank/DDBJ databases">
        <authorList>
            <person name="Bishop-Lilly K.A."/>
            <person name="Broomall S.M."/>
            <person name="Chain P.S."/>
            <person name="Chertkov O."/>
            <person name="Coyne S.R."/>
            <person name="Daligault H.E."/>
            <person name="Davenport K.W."/>
            <person name="Erkkila T."/>
            <person name="Frey K.G."/>
            <person name="Gibbons H.S."/>
            <person name="Gu W."/>
            <person name="Jaissle J."/>
            <person name="Johnson S.L."/>
            <person name="Koroleva G.I."/>
            <person name="Ladner J.T."/>
            <person name="Lo C.-C."/>
            <person name="Minogue T.D."/>
            <person name="Munk C."/>
            <person name="Palacios G.F."/>
            <person name="Redden C.L."/>
            <person name="Rosenzweig C.N."/>
            <person name="Scholz M.B."/>
            <person name="Teshima H."/>
            <person name="Xu Y."/>
        </authorList>
    </citation>
    <scope>NUCLEOTIDE SEQUENCE [LARGE SCALE GENOMIC DNA]</scope>
    <source>
        <strain evidence="4">gladioli</strain>
        <strain evidence="1">Gladioli</strain>
    </source>
</reference>
<dbReference type="Proteomes" id="UP000220629">
    <property type="component" value="Unassembled WGS sequence"/>
</dbReference>
<dbReference type="KEGG" id="bgo:BM43_2213"/>
<dbReference type="EMBL" id="PDDY01000004">
    <property type="protein sequence ID" value="PEH39381.1"/>
    <property type="molecule type" value="Genomic_DNA"/>
</dbReference>
<accession>A0A095EYW6</accession>